<dbReference type="Proteomes" id="UP001590951">
    <property type="component" value="Unassembled WGS sequence"/>
</dbReference>
<keyword evidence="2" id="KW-1185">Reference proteome</keyword>
<evidence type="ECO:0000313" key="2">
    <source>
        <dbReference type="Proteomes" id="UP001590951"/>
    </source>
</evidence>
<proteinExistence type="predicted"/>
<evidence type="ECO:0000313" key="1">
    <source>
        <dbReference type="EMBL" id="KAL2059551.1"/>
    </source>
</evidence>
<sequence length="166" mass="19404">METGKLEKTGSRITEWFSSKARRIYNVMREKVDMCNDVARNNWVARKKTIWNDVIGHVLKDLEELDRVYNKEIEDMNGLWQVVPERFRTTRRRRREWLGLYSTSISKLKNSSIDLSRNLGLSDRTRAQRVIVNLSSRKMCVGSKWGETLAAICGPAPRHFEGNQMD</sequence>
<accession>A0ABR4BR55</accession>
<protein>
    <submittedName>
        <fullName evidence="1">Uncharacterized protein</fullName>
    </submittedName>
</protein>
<name>A0ABR4BR55_9LECA</name>
<comment type="caution">
    <text evidence="1">The sequence shown here is derived from an EMBL/GenBank/DDBJ whole genome shotgun (WGS) entry which is preliminary data.</text>
</comment>
<gene>
    <name evidence="1" type="ORF">ABVK25_000844</name>
</gene>
<dbReference type="EMBL" id="JBHFEH010000001">
    <property type="protein sequence ID" value="KAL2059551.1"/>
    <property type="molecule type" value="Genomic_DNA"/>
</dbReference>
<organism evidence="1 2">
    <name type="scientific">Lepraria finkii</name>
    <dbReference type="NCBI Taxonomy" id="1340010"/>
    <lineage>
        <taxon>Eukaryota</taxon>
        <taxon>Fungi</taxon>
        <taxon>Dikarya</taxon>
        <taxon>Ascomycota</taxon>
        <taxon>Pezizomycotina</taxon>
        <taxon>Lecanoromycetes</taxon>
        <taxon>OSLEUM clade</taxon>
        <taxon>Lecanoromycetidae</taxon>
        <taxon>Lecanorales</taxon>
        <taxon>Lecanorineae</taxon>
        <taxon>Stereocaulaceae</taxon>
        <taxon>Lepraria</taxon>
    </lineage>
</organism>
<reference evidence="1 2" key="1">
    <citation type="submission" date="2024-09" db="EMBL/GenBank/DDBJ databases">
        <title>Rethinking Asexuality: The Enigmatic Case of Functional Sexual Genes in Lepraria (Stereocaulaceae).</title>
        <authorList>
            <person name="Doellman M."/>
            <person name="Sun Y."/>
            <person name="Barcenas-Pena A."/>
            <person name="Lumbsch H.T."/>
            <person name="Grewe F."/>
        </authorList>
    </citation>
    <scope>NUCLEOTIDE SEQUENCE [LARGE SCALE GENOMIC DNA]</scope>
    <source>
        <strain evidence="1 2">Grewe 0041</strain>
    </source>
</reference>